<reference evidence="8" key="1">
    <citation type="submission" date="2016-10" db="EMBL/GenBank/DDBJ databases">
        <authorList>
            <person name="Varghese N."/>
            <person name="Submissions S."/>
        </authorList>
    </citation>
    <scope>NUCLEOTIDE SEQUENCE [LARGE SCALE GENOMIC DNA]</scope>
    <source>
        <strain evidence="8">DSM 1565</strain>
    </source>
</reference>
<evidence type="ECO:0000256" key="3">
    <source>
        <dbReference type="ARBA" id="ARBA00022692"/>
    </source>
</evidence>
<feature type="transmembrane region" description="Helical" evidence="6">
    <location>
        <begin position="133"/>
        <end position="153"/>
    </location>
</feature>
<keyword evidence="2" id="KW-1003">Cell membrane</keyword>
<dbReference type="Proteomes" id="UP000199423">
    <property type="component" value="Unassembled WGS sequence"/>
</dbReference>
<dbReference type="PANTHER" id="PTHR30250">
    <property type="entry name" value="PST FAMILY PREDICTED COLANIC ACID TRANSPORTER"/>
    <property type="match status" value="1"/>
</dbReference>
<dbReference type="InterPro" id="IPR050833">
    <property type="entry name" value="Poly_Biosynth_Transport"/>
</dbReference>
<feature type="transmembrane region" description="Helical" evidence="6">
    <location>
        <begin position="103"/>
        <end position="121"/>
    </location>
</feature>
<accession>A0A1I7N6D5</accession>
<evidence type="ECO:0000313" key="8">
    <source>
        <dbReference type="Proteomes" id="UP000199423"/>
    </source>
</evidence>
<feature type="transmembrane region" description="Helical" evidence="6">
    <location>
        <begin position="193"/>
        <end position="217"/>
    </location>
</feature>
<dbReference type="STRING" id="51670.SAMN04488557_1414"/>
<dbReference type="InterPro" id="IPR002528">
    <property type="entry name" value="MATE_fam"/>
</dbReference>
<feature type="transmembrane region" description="Helical" evidence="6">
    <location>
        <begin position="280"/>
        <end position="300"/>
    </location>
</feature>
<protein>
    <submittedName>
        <fullName evidence="7">Membrane protein involved in the export of O-antigen and teichoic acid</fullName>
    </submittedName>
</protein>
<evidence type="ECO:0000256" key="2">
    <source>
        <dbReference type="ARBA" id="ARBA00022475"/>
    </source>
</evidence>
<dbReference type="OrthoDB" id="9800982at2"/>
<gene>
    <name evidence="7" type="ORF">SAMN04488557_1414</name>
</gene>
<dbReference type="PANTHER" id="PTHR30250:SF11">
    <property type="entry name" value="O-ANTIGEN TRANSPORTER-RELATED"/>
    <property type="match status" value="1"/>
</dbReference>
<evidence type="ECO:0000256" key="6">
    <source>
        <dbReference type="SAM" id="Phobius"/>
    </source>
</evidence>
<dbReference type="EMBL" id="FPCH01000001">
    <property type="protein sequence ID" value="SFV30116.1"/>
    <property type="molecule type" value="Genomic_DNA"/>
</dbReference>
<organism evidence="7 8">
    <name type="scientific">Hyphomicrobium facile</name>
    <dbReference type="NCBI Taxonomy" id="51670"/>
    <lineage>
        <taxon>Bacteria</taxon>
        <taxon>Pseudomonadati</taxon>
        <taxon>Pseudomonadota</taxon>
        <taxon>Alphaproteobacteria</taxon>
        <taxon>Hyphomicrobiales</taxon>
        <taxon>Hyphomicrobiaceae</taxon>
        <taxon>Hyphomicrobium</taxon>
    </lineage>
</organism>
<feature type="transmembrane region" description="Helical" evidence="6">
    <location>
        <begin position="60"/>
        <end position="82"/>
    </location>
</feature>
<evidence type="ECO:0000256" key="1">
    <source>
        <dbReference type="ARBA" id="ARBA00004651"/>
    </source>
</evidence>
<comment type="subcellular location">
    <subcellularLocation>
        <location evidence="1">Cell membrane</location>
        <topology evidence="1">Multi-pass membrane protein</topology>
    </subcellularLocation>
</comment>
<feature type="transmembrane region" description="Helical" evidence="6">
    <location>
        <begin position="348"/>
        <end position="371"/>
    </location>
</feature>
<evidence type="ECO:0000313" key="7">
    <source>
        <dbReference type="EMBL" id="SFV30116.1"/>
    </source>
</evidence>
<feature type="transmembrane region" description="Helical" evidence="6">
    <location>
        <begin position="321"/>
        <end position="342"/>
    </location>
</feature>
<sequence>MSSAKYSSFAEWKLLATYVSRERIEQSTALFMRICGAGLGYIIIALAARATTTQGFGDFVLLMSSAALFGGVATIGQESILLRDLPLVVARGNHGFRPLLKRCLIIAGAGLLFFAAVGMLYGYHALRSSDFEILGLLGGLVIMSGLNELNFAIQRGCGHTLPAVFAKEIAWKLILAAGLVVIVFGHAHPNATLLGWLLLVAYLVPIAISAAFVLRAWYRTPKGDPAALSEYPKPSGLAFFALNFISQAGTQIDILVLGIMSSVSSVELGAYYAAQRTIQILYLLPYGAAITSAPLIPLAYSEHNPREIVRLSRQISRGVGSIVVFLSVVLLIFRTEIMSIFRPEFAKYAILLPVLALGPLVSAIGGLHSLVAPMCGMEREYSRARICIIAAGTAAKIILASQGLLLGIALFNAFEAIVTAAVGVLMARRRLGVWIV</sequence>
<proteinExistence type="predicted"/>
<name>A0A1I7N6D5_9HYPH</name>
<keyword evidence="5 6" id="KW-0472">Membrane</keyword>
<feature type="transmembrane region" description="Helical" evidence="6">
    <location>
        <begin position="405"/>
        <end position="427"/>
    </location>
</feature>
<keyword evidence="4 6" id="KW-1133">Transmembrane helix</keyword>
<dbReference type="AlphaFoldDB" id="A0A1I7N6D5"/>
<evidence type="ECO:0000256" key="5">
    <source>
        <dbReference type="ARBA" id="ARBA00023136"/>
    </source>
</evidence>
<feature type="transmembrane region" description="Helical" evidence="6">
    <location>
        <begin position="169"/>
        <end position="187"/>
    </location>
</feature>
<dbReference type="GO" id="GO:0015297">
    <property type="term" value="F:antiporter activity"/>
    <property type="evidence" value="ECO:0007669"/>
    <property type="project" value="InterPro"/>
</dbReference>
<dbReference type="Pfam" id="PF01554">
    <property type="entry name" value="MatE"/>
    <property type="match status" value="1"/>
</dbReference>
<dbReference type="GO" id="GO:0005886">
    <property type="term" value="C:plasma membrane"/>
    <property type="evidence" value="ECO:0007669"/>
    <property type="project" value="UniProtKB-SubCell"/>
</dbReference>
<keyword evidence="3 6" id="KW-0812">Transmembrane</keyword>
<feature type="transmembrane region" description="Helical" evidence="6">
    <location>
        <begin position="30"/>
        <end position="48"/>
    </location>
</feature>
<dbReference type="GO" id="GO:0042910">
    <property type="term" value="F:xenobiotic transmembrane transporter activity"/>
    <property type="evidence" value="ECO:0007669"/>
    <property type="project" value="InterPro"/>
</dbReference>
<keyword evidence="8" id="KW-1185">Reference proteome</keyword>
<evidence type="ECO:0000256" key="4">
    <source>
        <dbReference type="ARBA" id="ARBA00022989"/>
    </source>
</evidence>
<dbReference type="RefSeq" id="WP_092865964.1">
    <property type="nucleotide sequence ID" value="NZ_FPCH01000001.1"/>
</dbReference>